<feature type="region of interest" description="Disordered" evidence="2">
    <location>
        <begin position="34"/>
        <end position="83"/>
    </location>
</feature>
<organism evidence="4 5">
    <name type="scientific">Nonomuraea fuscirosea</name>
    <dbReference type="NCBI Taxonomy" id="1291556"/>
    <lineage>
        <taxon>Bacteria</taxon>
        <taxon>Bacillati</taxon>
        <taxon>Actinomycetota</taxon>
        <taxon>Actinomycetes</taxon>
        <taxon>Streptosporangiales</taxon>
        <taxon>Streptosporangiaceae</taxon>
        <taxon>Nonomuraea</taxon>
    </lineage>
</organism>
<dbReference type="InterPro" id="IPR036737">
    <property type="entry name" value="OmpA-like_sf"/>
</dbReference>
<reference evidence="4 5" key="1">
    <citation type="submission" date="2018-03" db="EMBL/GenBank/DDBJ databases">
        <title>Genomic Encyclopedia of Type Strains, Phase III (KMG-III): the genomes of soil and plant-associated and newly described type strains.</title>
        <authorList>
            <person name="Whitman W."/>
        </authorList>
    </citation>
    <scope>NUCLEOTIDE SEQUENCE [LARGE SCALE GENOMIC DNA]</scope>
    <source>
        <strain evidence="4 5">CGMCC 4.7104</strain>
    </source>
</reference>
<keyword evidence="5" id="KW-1185">Reference proteome</keyword>
<accession>A0A2T0N8Y4</accession>
<evidence type="ECO:0000256" key="1">
    <source>
        <dbReference type="SAM" id="Coils"/>
    </source>
</evidence>
<dbReference type="RefSeq" id="WP_181307023.1">
    <property type="nucleotide sequence ID" value="NZ_PVNG01000002.1"/>
</dbReference>
<protein>
    <recommendedName>
        <fullName evidence="6">OmpA family protein</fullName>
    </recommendedName>
</protein>
<dbReference type="AlphaFoldDB" id="A0A2T0N8Y4"/>
<keyword evidence="3" id="KW-0812">Transmembrane</keyword>
<proteinExistence type="predicted"/>
<evidence type="ECO:0008006" key="6">
    <source>
        <dbReference type="Google" id="ProtNLM"/>
    </source>
</evidence>
<keyword evidence="1" id="KW-0175">Coiled coil</keyword>
<dbReference type="Gene3D" id="3.30.1330.60">
    <property type="entry name" value="OmpA-like domain"/>
    <property type="match status" value="1"/>
</dbReference>
<evidence type="ECO:0000256" key="3">
    <source>
        <dbReference type="SAM" id="Phobius"/>
    </source>
</evidence>
<comment type="caution">
    <text evidence="4">The sequence shown here is derived from an EMBL/GenBank/DDBJ whole genome shotgun (WGS) entry which is preliminary data.</text>
</comment>
<gene>
    <name evidence="4" type="ORF">B0I32_102294</name>
</gene>
<name>A0A2T0N8Y4_9ACTN</name>
<feature type="compositionally biased region" description="Low complexity" evidence="2">
    <location>
        <begin position="35"/>
        <end position="83"/>
    </location>
</feature>
<sequence length="368" mass="37757">MNEALRTRLTLDRARAAARTGDLDTALRLLDKLDPTAADAPDQTGTGTGAAADPASDPASPSAPDSVPDSVPDSGPDSAPGAASSAVAVLDLRARVHAQRGELAEADRCWAAVQELSPGDAAAAEGRRTIARITAGRRRMRPLVRPGRAVLAAAAVTAVVLAGGAVVALGAAGRGAGAPASPVRADALAGRVAALEAALETERTALGRERAAVERERAELAAAEERRAAATDRLDAGLAAIAGRLSMPGVTVRRRSQDVYVRFDTGLFPRSADVSPRGRALLRGLGRRMAGMDVRITVVGHALPVPGGRTRGGSVVALGRALVAARHLAEGGGLPRTSFTLVSADQSDDPHRQPPRNRTVTLRITPQG</sequence>
<evidence type="ECO:0000313" key="5">
    <source>
        <dbReference type="Proteomes" id="UP000238312"/>
    </source>
</evidence>
<feature type="coiled-coil region" evidence="1">
    <location>
        <begin position="206"/>
        <end position="233"/>
    </location>
</feature>
<dbReference type="EMBL" id="PVNG01000002">
    <property type="protein sequence ID" value="PRX69237.1"/>
    <property type="molecule type" value="Genomic_DNA"/>
</dbReference>
<keyword evidence="3" id="KW-1133">Transmembrane helix</keyword>
<evidence type="ECO:0000313" key="4">
    <source>
        <dbReference type="EMBL" id="PRX69237.1"/>
    </source>
</evidence>
<dbReference type="Proteomes" id="UP000238312">
    <property type="component" value="Unassembled WGS sequence"/>
</dbReference>
<evidence type="ECO:0000256" key="2">
    <source>
        <dbReference type="SAM" id="MobiDB-lite"/>
    </source>
</evidence>
<keyword evidence="3" id="KW-0472">Membrane</keyword>
<feature type="transmembrane region" description="Helical" evidence="3">
    <location>
        <begin position="149"/>
        <end position="172"/>
    </location>
</feature>